<name>A0A316ZIM1_9BASI</name>
<evidence type="ECO:0000313" key="2">
    <source>
        <dbReference type="EMBL" id="PWO00176.1"/>
    </source>
</evidence>
<feature type="compositionally biased region" description="Basic and acidic residues" evidence="1">
    <location>
        <begin position="99"/>
        <end position="118"/>
    </location>
</feature>
<feature type="compositionally biased region" description="Basic residues" evidence="1">
    <location>
        <begin position="83"/>
        <end position="98"/>
    </location>
</feature>
<dbReference type="GeneID" id="37267023"/>
<dbReference type="EMBL" id="KZ819286">
    <property type="protein sequence ID" value="PWO00176.1"/>
    <property type="molecule type" value="Genomic_DNA"/>
</dbReference>
<dbReference type="Proteomes" id="UP000245946">
    <property type="component" value="Unassembled WGS sequence"/>
</dbReference>
<feature type="compositionally biased region" description="Basic and acidic residues" evidence="1">
    <location>
        <begin position="47"/>
        <end position="64"/>
    </location>
</feature>
<protein>
    <submittedName>
        <fullName evidence="2">Uncharacterized protein</fullName>
    </submittedName>
</protein>
<evidence type="ECO:0000313" key="3">
    <source>
        <dbReference type="Proteomes" id="UP000245946"/>
    </source>
</evidence>
<evidence type="ECO:0000256" key="1">
    <source>
        <dbReference type="SAM" id="MobiDB-lite"/>
    </source>
</evidence>
<keyword evidence="3" id="KW-1185">Reference proteome</keyword>
<reference evidence="2 3" key="1">
    <citation type="journal article" date="2018" name="Mol. Biol. Evol.">
        <title>Broad Genomic Sampling Reveals a Smut Pathogenic Ancestry of the Fungal Clade Ustilaginomycotina.</title>
        <authorList>
            <person name="Kijpornyongpan T."/>
            <person name="Mondo S.J."/>
            <person name="Barry K."/>
            <person name="Sandor L."/>
            <person name="Lee J."/>
            <person name="Lipzen A."/>
            <person name="Pangilinan J."/>
            <person name="LaButti K."/>
            <person name="Hainaut M."/>
            <person name="Henrissat B."/>
            <person name="Grigoriev I.V."/>
            <person name="Spatafora J.W."/>
            <person name="Aime M.C."/>
        </authorList>
    </citation>
    <scope>NUCLEOTIDE SEQUENCE [LARGE SCALE GENOMIC DNA]</scope>
    <source>
        <strain evidence="2 3">MCA 4186</strain>
    </source>
</reference>
<organism evidence="2 3">
    <name type="scientific">Tilletiopsis washingtonensis</name>
    <dbReference type="NCBI Taxonomy" id="58919"/>
    <lineage>
        <taxon>Eukaryota</taxon>
        <taxon>Fungi</taxon>
        <taxon>Dikarya</taxon>
        <taxon>Basidiomycota</taxon>
        <taxon>Ustilaginomycotina</taxon>
        <taxon>Exobasidiomycetes</taxon>
        <taxon>Entylomatales</taxon>
        <taxon>Entylomatales incertae sedis</taxon>
        <taxon>Tilletiopsis</taxon>
    </lineage>
</organism>
<dbReference type="AlphaFoldDB" id="A0A316ZIM1"/>
<gene>
    <name evidence="2" type="ORF">FA09DRAFT_208869</name>
</gene>
<feature type="region of interest" description="Disordered" evidence="1">
    <location>
        <begin position="31"/>
        <end position="125"/>
    </location>
</feature>
<proteinExistence type="predicted"/>
<accession>A0A316ZIM1</accession>
<sequence>MTCGEQSQHRTTCAPRPTHLRARVAHGVLEALVEDERGPGSHANAHPAEHGASHRHDSEQEAAHDATAAVGDRGATEHLDGRRKLRGQRQRCLGRPRRRVEGEVPTHVDADAERRDAADLAQVLT</sequence>
<dbReference type="RefSeq" id="XP_025600454.1">
    <property type="nucleotide sequence ID" value="XM_025739477.1"/>
</dbReference>